<keyword evidence="3 6" id="KW-0067">ATP-binding</keyword>
<proteinExistence type="inferred from homology"/>
<feature type="domain" description="Glutamyl/glutaminyl-tRNA synthetase class Ib catalytic" evidence="7">
    <location>
        <begin position="197"/>
        <end position="503"/>
    </location>
</feature>
<dbReference type="GO" id="GO:0005524">
    <property type="term" value="F:ATP binding"/>
    <property type="evidence" value="ECO:0007669"/>
    <property type="project" value="UniProtKB-KW"/>
</dbReference>
<comment type="similarity">
    <text evidence="6">Belongs to the class-I aminoacyl-tRNA synthetase family.</text>
</comment>
<dbReference type="InterPro" id="IPR050132">
    <property type="entry name" value="Gln/Glu-tRNA_Ligase"/>
</dbReference>
<organism evidence="9 10">
    <name type="scientific">Paramecium primaurelia</name>
    <dbReference type="NCBI Taxonomy" id="5886"/>
    <lineage>
        <taxon>Eukaryota</taxon>
        <taxon>Sar</taxon>
        <taxon>Alveolata</taxon>
        <taxon>Ciliophora</taxon>
        <taxon>Intramacronucleata</taxon>
        <taxon>Oligohymenophorea</taxon>
        <taxon>Peniculida</taxon>
        <taxon>Parameciidae</taxon>
        <taxon>Paramecium</taxon>
    </lineage>
</organism>
<evidence type="ECO:0000259" key="8">
    <source>
        <dbReference type="Pfam" id="PF20974"/>
    </source>
</evidence>
<evidence type="ECO:0008006" key="11">
    <source>
        <dbReference type="Google" id="ProtNLM"/>
    </source>
</evidence>
<sequence length="690" mass="81765">MQYLLRHYIRIPHYLYSQFTPSIASTLKNLSPSQLTQFNQLISNDDEKKLKLIAYLVQKLKPGLIPYKQILLQQIRNKSIESNQDLEYAIKLIQKIQNPEFYLNEYINTIKEKRIHSCIIQINQKYPGLCSNEQLIKIKEQFPECTQEMIIKLNQNKQNQSKQQIYEKIQTFTPRDIPEQHNLPEQLEKHKCITQGKIVLRFPPEPNGYLHLGHVRSIRLNFYSAEQLNGYCYLRYDDTNPANEKQIYIDEIEHNVKWFGHKPTHITYASDYFPFIFDCAIKLIKDNKAFICEQNRDEMKEYRRNKQPSPYRDRDIDESLRIFNEMQEGKHPESKYTLRLKIDYQHANPTLRDPVIYRVLYTQHPKSGDKWKVYPMYDFAHCICDSLENITHSLCTLEFEIRRELYYWILTNLNLYKPFVYEFSRLNVSNNMLSKRKIGKMIEMGIVNGWDDPRLLTLAGLRKRGYTPQAINEFIDQVSVPRGGNEQIISIKILENCIRKELEKTAPKIMAILNPILIDVEIDKNTIKQVYVQQDDVKLVSNPDFYGLTPNKQVCLRFFGVILCEDIILENDKVKYIKVKLISTDINERKKLKGQINWLDKNDCITATVNEYSYLFDTENPAEIQEFWNSFNKNSLQIYDVKVPKQLEYKVGDRFQFERNGFYIVDSIKDGHIYFNKIVGLVEGEKKNLK</sequence>
<evidence type="ECO:0000256" key="1">
    <source>
        <dbReference type="ARBA" id="ARBA00022598"/>
    </source>
</evidence>
<feature type="domain" description="tRNA synthetases class I (E and Q) anti-codon binding" evidence="8">
    <location>
        <begin position="596"/>
        <end position="666"/>
    </location>
</feature>
<evidence type="ECO:0000256" key="6">
    <source>
        <dbReference type="RuleBase" id="RU363037"/>
    </source>
</evidence>
<dbReference type="GO" id="GO:0005829">
    <property type="term" value="C:cytosol"/>
    <property type="evidence" value="ECO:0007669"/>
    <property type="project" value="TreeGrafter"/>
</dbReference>
<gene>
    <name evidence="9" type="ORF">PPRIM_AZ9-3.1.T0600143</name>
</gene>
<name>A0A8S1MEL6_PARPR</name>
<evidence type="ECO:0000256" key="2">
    <source>
        <dbReference type="ARBA" id="ARBA00022741"/>
    </source>
</evidence>
<keyword evidence="2 6" id="KW-0547">Nucleotide-binding</keyword>
<dbReference type="Pfam" id="PF00749">
    <property type="entry name" value="tRNA-synt_1c"/>
    <property type="match status" value="1"/>
</dbReference>
<dbReference type="FunFam" id="3.40.50.620:FF:000037">
    <property type="entry name" value="Glutamine--tRNA ligase cytoplasmic"/>
    <property type="match status" value="1"/>
</dbReference>
<dbReference type="InterPro" id="IPR049437">
    <property type="entry name" value="tRNA-synt_1c_C2"/>
</dbReference>
<dbReference type="PANTHER" id="PTHR43097:SF4">
    <property type="entry name" value="GLUTAMINE--TRNA LIGASE"/>
    <property type="match status" value="1"/>
</dbReference>
<dbReference type="GO" id="GO:0004819">
    <property type="term" value="F:glutamine-tRNA ligase activity"/>
    <property type="evidence" value="ECO:0007669"/>
    <property type="project" value="TreeGrafter"/>
</dbReference>
<dbReference type="Proteomes" id="UP000688137">
    <property type="component" value="Unassembled WGS sequence"/>
</dbReference>
<dbReference type="InterPro" id="IPR020058">
    <property type="entry name" value="Glu/Gln-tRNA-synth_Ib_cat-dom"/>
</dbReference>
<evidence type="ECO:0000259" key="7">
    <source>
        <dbReference type="Pfam" id="PF00749"/>
    </source>
</evidence>
<evidence type="ECO:0000313" key="9">
    <source>
        <dbReference type="EMBL" id="CAD8078578.1"/>
    </source>
</evidence>
<accession>A0A8S1MEL6</accession>
<dbReference type="Pfam" id="PF20974">
    <property type="entry name" value="tRNA-synt_1c_C2"/>
    <property type="match status" value="1"/>
</dbReference>
<protein>
    <recommendedName>
        <fullName evidence="11">Glutamine--tRNA ligase</fullName>
    </recommendedName>
</protein>
<dbReference type="EMBL" id="CAJJDM010000061">
    <property type="protein sequence ID" value="CAD8078578.1"/>
    <property type="molecule type" value="Genomic_DNA"/>
</dbReference>
<keyword evidence="4 6" id="KW-0648">Protein biosynthesis</keyword>
<keyword evidence="1 6" id="KW-0436">Ligase</keyword>
<reference evidence="9" key="1">
    <citation type="submission" date="2021-01" db="EMBL/GenBank/DDBJ databases">
        <authorList>
            <consortium name="Genoscope - CEA"/>
            <person name="William W."/>
        </authorList>
    </citation>
    <scope>NUCLEOTIDE SEQUENCE</scope>
</reference>
<dbReference type="GO" id="GO:0006425">
    <property type="term" value="P:glutaminyl-tRNA aminoacylation"/>
    <property type="evidence" value="ECO:0007669"/>
    <property type="project" value="TreeGrafter"/>
</dbReference>
<dbReference type="InterPro" id="IPR001412">
    <property type="entry name" value="aa-tRNA-synth_I_CS"/>
</dbReference>
<evidence type="ECO:0000256" key="3">
    <source>
        <dbReference type="ARBA" id="ARBA00022840"/>
    </source>
</evidence>
<evidence type="ECO:0000256" key="4">
    <source>
        <dbReference type="ARBA" id="ARBA00022917"/>
    </source>
</evidence>
<dbReference type="AlphaFoldDB" id="A0A8S1MEL6"/>
<evidence type="ECO:0000256" key="5">
    <source>
        <dbReference type="ARBA" id="ARBA00023146"/>
    </source>
</evidence>
<dbReference type="PANTHER" id="PTHR43097">
    <property type="entry name" value="GLUTAMINE-TRNA LIGASE"/>
    <property type="match status" value="1"/>
</dbReference>
<evidence type="ECO:0000313" key="10">
    <source>
        <dbReference type="Proteomes" id="UP000688137"/>
    </source>
</evidence>
<keyword evidence="10" id="KW-1185">Reference proteome</keyword>
<comment type="caution">
    <text evidence="9">The sequence shown here is derived from an EMBL/GenBank/DDBJ whole genome shotgun (WGS) entry which is preliminary data.</text>
</comment>
<dbReference type="PROSITE" id="PS00178">
    <property type="entry name" value="AA_TRNA_LIGASE_I"/>
    <property type="match status" value="1"/>
</dbReference>
<dbReference type="OMA" id="IDYQHAN"/>
<keyword evidence="5 6" id="KW-0030">Aminoacyl-tRNA synthetase</keyword>